<reference evidence="1 2" key="1">
    <citation type="submission" date="2017-11" db="EMBL/GenBank/DDBJ databases">
        <title>Rhodohalobacter 15182 sp. nov., isolated from a salt lake.</title>
        <authorList>
            <person name="Han S."/>
        </authorList>
    </citation>
    <scope>NUCLEOTIDE SEQUENCE [LARGE SCALE GENOMIC DNA]</scope>
    <source>
        <strain evidence="1 2">15182</strain>
    </source>
</reference>
<proteinExistence type="predicted"/>
<protein>
    <submittedName>
        <fullName evidence="1">DUF4292 domain-containing protein</fullName>
    </submittedName>
</protein>
<organism evidence="1 2">
    <name type="scientific">Rhodohalobacter barkolensis</name>
    <dbReference type="NCBI Taxonomy" id="2053187"/>
    <lineage>
        <taxon>Bacteria</taxon>
        <taxon>Pseudomonadati</taxon>
        <taxon>Balneolota</taxon>
        <taxon>Balneolia</taxon>
        <taxon>Balneolales</taxon>
        <taxon>Balneolaceae</taxon>
        <taxon>Rhodohalobacter</taxon>
    </lineage>
</organism>
<name>A0A2N0VGM1_9BACT</name>
<evidence type="ECO:0000313" key="1">
    <source>
        <dbReference type="EMBL" id="PKD43320.1"/>
    </source>
</evidence>
<accession>A0A2N0VGM1</accession>
<dbReference type="AlphaFoldDB" id="A0A2N0VGM1"/>
<gene>
    <name evidence="1" type="ORF">CWD77_11960</name>
</gene>
<dbReference type="Proteomes" id="UP000233398">
    <property type="component" value="Unassembled WGS sequence"/>
</dbReference>
<evidence type="ECO:0000313" key="2">
    <source>
        <dbReference type="Proteomes" id="UP000233398"/>
    </source>
</evidence>
<keyword evidence="2" id="KW-1185">Reference proteome</keyword>
<dbReference type="PROSITE" id="PS51257">
    <property type="entry name" value="PROKAR_LIPOPROTEIN"/>
    <property type="match status" value="1"/>
</dbReference>
<dbReference type="RefSeq" id="WP_133120228.1">
    <property type="nucleotide sequence ID" value="NZ_PISP01000003.1"/>
</dbReference>
<sequence length="252" mass="28184">MQSLLKPLLIGITTLLLLSACSSSERLISIEDMERSDISPEQLVERIPDYREDLKTLSGNGRAIVSEPGGSDRVTLQFRSDREKSLITIRTSVGIEGGQILVDTDSLLIYNRVDKYAEKVSLNQSNLTSIGSLASLNMLDMFSFTFQPDDIRGIYEDETHFVAVLDDRSQVTILKSDGFIQKVTQSGADAAYSQIDYEGYAQIEDFYLPRKITILSNDGDSKATFLVQRLEVNTTLLPMEISIPENIPIYRI</sequence>
<dbReference type="Pfam" id="PF14125">
    <property type="entry name" value="DUF4292"/>
    <property type="match status" value="1"/>
</dbReference>
<dbReference type="InterPro" id="IPR025634">
    <property type="entry name" value="DUF4292"/>
</dbReference>
<dbReference type="OrthoDB" id="1524598at2"/>
<dbReference type="EMBL" id="PISP01000003">
    <property type="protein sequence ID" value="PKD43320.1"/>
    <property type="molecule type" value="Genomic_DNA"/>
</dbReference>
<comment type="caution">
    <text evidence="1">The sequence shown here is derived from an EMBL/GenBank/DDBJ whole genome shotgun (WGS) entry which is preliminary data.</text>
</comment>